<evidence type="ECO:0000256" key="11">
    <source>
        <dbReference type="ARBA" id="ARBA00023136"/>
    </source>
</evidence>
<organism evidence="15 16">
    <name type="scientific">Ophiocordyceps polyrhachis-furcata BCC 54312</name>
    <dbReference type="NCBI Taxonomy" id="1330021"/>
    <lineage>
        <taxon>Eukaryota</taxon>
        <taxon>Fungi</taxon>
        <taxon>Dikarya</taxon>
        <taxon>Ascomycota</taxon>
        <taxon>Pezizomycotina</taxon>
        <taxon>Sordariomycetes</taxon>
        <taxon>Hypocreomycetidae</taxon>
        <taxon>Hypocreales</taxon>
        <taxon>Ophiocordycipitaceae</taxon>
        <taxon>Ophiocordyceps</taxon>
    </lineage>
</organism>
<keyword evidence="11 14" id="KW-0472">Membrane</keyword>
<accession>A0A367LG03</accession>
<evidence type="ECO:0000256" key="6">
    <source>
        <dbReference type="ARBA" id="ARBA00022723"/>
    </source>
</evidence>
<proteinExistence type="inferred from homology"/>
<evidence type="ECO:0000256" key="3">
    <source>
        <dbReference type="ARBA" id="ARBA00010617"/>
    </source>
</evidence>
<keyword evidence="6 12" id="KW-0479">Metal-binding</keyword>
<comment type="cofactor">
    <cofactor evidence="1 12">
        <name>heme</name>
        <dbReference type="ChEBI" id="CHEBI:30413"/>
    </cofactor>
</comment>
<evidence type="ECO:0000256" key="7">
    <source>
        <dbReference type="ARBA" id="ARBA00022989"/>
    </source>
</evidence>
<dbReference type="SUPFAM" id="SSF48264">
    <property type="entry name" value="Cytochrome P450"/>
    <property type="match status" value="1"/>
</dbReference>
<dbReference type="GO" id="GO:0020037">
    <property type="term" value="F:heme binding"/>
    <property type="evidence" value="ECO:0007669"/>
    <property type="project" value="InterPro"/>
</dbReference>
<comment type="subcellular location">
    <subcellularLocation>
        <location evidence="2">Membrane</location>
        <topology evidence="2">Single-pass membrane protein</topology>
    </subcellularLocation>
</comment>
<dbReference type="GO" id="GO:0016712">
    <property type="term" value="F:oxidoreductase activity, acting on paired donors, with incorporation or reduction of molecular oxygen, reduced flavin or flavoprotein as one donor, and incorporation of one atom of oxygen"/>
    <property type="evidence" value="ECO:0007669"/>
    <property type="project" value="InterPro"/>
</dbReference>
<keyword evidence="9 12" id="KW-0408">Iron</keyword>
<evidence type="ECO:0000256" key="2">
    <source>
        <dbReference type="ARBA" id="ARBA00004167"/>
    </source>
</evidence>
<dbReference type="PRINTS" id="PR00464">
    <property type="entry name" value="EP450II"/>
</dbReference>
<feature type="binding site" description="axial binding residue" evidence="12">
    <location>
        <position position="468"/>
    </location>
    <ligand>
        <name>heme</name>
        <dbReference type="ChEBI" id="CHEBI:30413"/>
    </ligand>
    <ligandPart>
        <name>Fe</name>
        <dbReference type="ChEBI" id="CHEBI:18248"/>
    </ligandPart>
</feature>
<dbReference type="GO" id="GO:0016020">
    <property type="term" value="C:membrane"/>
    <property type="evidence" value="ECO:0007669"/>
    <property type="project" value="UniProtKB-SubCell"/>
</dbReference>
<dbReference type="OrthoDB" id="1470350at2759"/>
<dbReference type="Gene3D" id="1.10.630.10">
    <property type="entry name" value="Cytochrome P450"/>
    <property type="match status" value="1"/>
</dbReference>
<dbReference type="InterPro" id="IPR002974">
    <property type="entry name" value="Cyt_P450_E_CYP52_ascomycetes"/>
</dbReference>
<dbReference type="AlphaFoldDB" id="A0A367LG03"/>
<dbReference type="PANTHER" id="PTHR24287:SF17">
    <property type="entry name" value="P450, PUTATIVE (EUROFUNG)-RELATED"/>
    <property type="match status" value="1"/>
</dbReference>
<dbReference type="EMBL" id="LKCN02000007">
    <property type="protein sequence ID" value="RCI13350.1"/>
    <property type="molecule type" value="Genomic_DNA"/>
</dbReference>
<evidence type="ECO:0000256" key="5">
    <source>
        <dbReference type="ARBA" id="ARBA00022692"/>
    </source>
</evidence>
<evidence type="ECO:0000256" key="9">
    <source>
        <dbReference type="ARBA" id="ARBA00023004"/>
    </source>
</evidence>
<dbReference type="PRINTS" id="PR01239">
    <property type="entry name" value="EP450IICYP52"/>
</dbReference>
<evidence type="ECO:0000256" key="1">
    <source>
        <dbReference type="ARBA" id="ARBA00001971"/>
    </source>
</evidence>
<evidence type="ECO:0000256" key="10">
    <source>
        <dbReference type="ARBA" id="ARBA00023033"/>
    </source>
</evidence>
<evidence type="ECO:0000313" key="15">
    <source>
        <dbReference type="EMBL" id="RCI13350.1"/>
    </source>
</evidence>
<dbReference type="GO" id="GO:0005506">
    <property type="term" value="F:iron ion binding"/>
    <property type="evidence" value="ECO:0007669"/>
    <property type="project" value="InterPro"/>
</dbReference>
<dbReference type="PROSITE" id="PS00086">
    <property type="entry name" value="CYTOCHROME_P450"/>
    <property type="match status" value="1"/>
</dbReference>
<dbReference type="InterPro" id="IPR036396">
    <property type="entry name" value="Cyt_P450_sf"/>
</dbReference>
<dbReference type="InterPro" id="IPR001128">
    <property type="entry name" value="Cyt_P450"/>
</dbReference>
<evidence type="ECO:0000256" key="12">
    <source>
        <dbReference type="PIRSR" id="PIRSR602402-1"/>
    </source>
</evidence>
<feature type="transmembrane region" description="Helical" evidence="14">
    <location>
        <begin position="30"/>
        <end position="48"/>
    </location>
</feature>
<dbReference type="Pfam" id="PF00067">
    <property type="entry name" value="p450"/>
    <property type="match status" value="1"/>
</dbReference>
<name>A0A367LG03_9HYPO</name>
<dbReference type="PANTHER" id="PTHR24287">
    <property type="entry name" value="P450, PUTATIVE (EUROFUNG)-RELATED"/>
    <property type="match status" value="1"/>
</dbReference>
<evidence type="ECO:0008006" key="17">
    <source>
        <dbReference type="Google" id="ProtNLM"/>
    </source>
</evidence>
<evidence type="ECO:0000313" key="16">
    <source>
        <dbReference type="Proteomes" id="UP000253664"/>
    </source>
</evidence>
<evidence type="ECO:0000256" key="8">
    <source>
        <dbReference type="ARBA" id="ARBA00023002"/>
    </source>
</evidence>
<gene>
    <name evidence="15" type="ORF">L249_0794</name>
</gene>
<dbReference type="InterPro" id="IPR047146">
    <property type="entry name" value="Cyt_P450_E_CYP52_fungi"/>
</dbReference>
<evidence type="ECO:0000256" key="4">
    <source>
        <dbReference type="ARBA" id="ARBA00022617"/>
    </source>
</evidence>
<comment type="caution">
    <text evidence="15">The sequence shown here is derived from an EMBL/GenBank/DDBJ whole genome shotgun (WGS) entry which is preliminary data.</text>
</comment>
<keyword evidence="7 14" id="KW-1133">Transmembrane helix</keyword>
<dbReference type="InterPro" id="IPR017972">
    <property type="entry name" value="Cyt_P450_CS"/>
</dbReference>
<sequence>MLREIAYLVTSLGSGGTLVFAFAIPRARPYLRSAWLVLALGAVLMVACSRYRLLRQMRLRGTLPAAVYPHREPILGIDWMRLLSQANQQNRLLETSHQLFTQSVATTFWANGFGTWSLMTCDPQNFKAILSDQSDAWDVSDTRAKSLAPAVGKHSILAVNGPEWSQARAVIRPIFSRHPIAELACIEHHVDNFLARLKPAGAKVDLKELIYMFTLDTSTDFMFGHSTHLLDQPSARNIEFNAAFVHAVHISTTTGRFGRLAPLMRGSKFHASVATCRAFVDRYVTEALEKNKHEDSSYVFIRQMIELGATHEQTTDQLLTLMLVGHDTSACVMCFMFWMLARRPGVVRAIRHEVLQLGEGRPTWQQVKNLRYLNNVYMEALRLWAPTAFNSRIARKDTVLPKGGGPDHQSPLFVPKGTECSFSLHSLHRLKDTFGDDAEEFRPERWESPRSRPTNWEYQPFGIGPRICPGQQFASILILYLTVRFFQEFESIEARDDGPMVLKLGASLELGTACWVALTSAST</sequence>
<evidence type="ECO:0000256" key="13">
    <source>
        <dbReference type="RuleBase" id="RU000461"/>
    </source>
</evidence>
<dbReference type="Proteomes" id="UP000253664">
    <property type="component" value="Unassembled WGS sequence"/>
</dbReference>
<keyword evidence="16" id="KW-1185">Reference proteome</keyword>
<comment type="similarity">
    <text evidence="3 13">Belongs to the cytochrome P450 family.</text>
</comment>
<keyword evidence="8 13" id="KW-0560">Oxidoreductase</keyword>
<keyword evidence="5 14" id="KW-0812">Transmembrane</keyword>
<protein>
    <recommendedName>
        <fullName evidence="17">Cytochrome P450</fullName>
    </recommendedName>
</protein>
<dbReference type="InterPro" id="IPR002402">
    <property type="entry name" value="Cyt_P450_E_grp-II"/>
</dbReference>
<reference evidence="15 16" key="1">
    <citation type="journal article" date="2015" name="BMC Genomics">
        <title>Insights from the genome of Ophiocordyceps polyrhachis-furcata to pathogenicity and host specificity in insect fungi.</title>
        <authorList>
            <person name="Wichadakul D."/>
            <person name="Kobmoo N."/>
            <person name="Ingsriswang S."/>
            <person name="Tangphatsornruang S."/>
            <person name="Chantasingh D."/>
            <person name="Luangsa-ard J.J."/>
            <person name="Eurwilaichitr L."/>
        </authorList>
    </citation>
    <scope>NUCLEOTIDE SEQUENCE [LARGE SCALE GENOMIC DNA]</scope>
    <source>
        <strain evidence="15 16">BCC 54312</strain>
    </source>
</reference>
<keyword evidence="10 13" id="KW-0503">Monooxygenase</keyword>
<dbReference type="STRING" id="1330021.A0A367LG03"/>
<evidence type="ECO:0000256" key="14">
    <source>
        <dbReference type="SAM" id="Phobius"/>
    </source>
</evidence>
<feature type="transmembrane region" description="Helical" evidence="14">
    <location>
        <begin position="5"/>
        <end position="24"/>
    </location>
</feature>
<keyword evidence="4 12" id="KW-0349">Heme</keyword>
<dbReference type="CDD" id="cd11063">
    <property type="entry name" value="CYP52"/>
    <property type="match status" value="1"/>
</dbReference>